<dbReference type="EMBL" id="JAFNJU010000003">
    <property type="protein sequence ID" value="MBO1264353.1"/>
    <property type="molecule type" value="Genomic_DNA"/>
</dbReference>
<comment type="caution">
    <text evidence="1">The sequence shown here is derived from an EMBL/GenBank/DDBJ whole genome shotgun (WGS) entry which is preliminary data.</text>
</comment>
<evidence type="ECO:0000313" key="1">
    <source>
        <dbReference type="EMBL" id="MBO1264353.1"/>
    </source>
</evidence>
<gene>
    <name evidence="1" type="ORF">J3A84_04770</name>
</gene>
<reference evidence="1" key="1">
    <citation type="submission" date="2021-03" db="EMBL/GenBank/DDBJ databases">
        <title>Proteiniclasticum marinus sp. nov., isolated from tidal flat sediment.</title>
        <authorList>
            <person name="Namirimu T."/>
            <person name="Yang J.-A."/>
            <person name="Yang S.-H."/>
            <person name="Kim Y.-J."/>
            <person name="Kwon K.K."/>
        </authorList>
    </citation>
    <scope>NUCLEOTIDE SEQUENCE</scope>
    <source>
        <strain evidence="1">SCR006</strain>
    </source>
</reference>
<evidence type="ECO:0000313" key="2">
    <source>
        <dbReference type="Proteomes" id="UP000664218"/>
    </source>
</evidence>
<dbReference type="AlphaFoldDB" id="A0A939HBM9"/>
<proteinExistence type="predicted"/>
<keyword evidence="2" id="KW-1185">Reference proteome</keyword>
<name>A0A939HBM9_9CLOT</name>
<dbReference type="Proteomes" id="UP000664218">
    <property type="component" value="Unassembled WGS sequence"/>
</dbReference>
<dbReference type="RefSeq" id="WP_207598869.1">
    <property type="nucleotide sequence ID" value="NZ_JAFNJU010000003.1"/>
</dbReference>
<protein>
    <submittedName>
        <fullName evidence="1">Uncharacterized protein</fullName>
    </submittedName>
</protein>
<accession>A0A939HBM9</accession>
<organism evidence="1 2">
    <name type="scientific">Proteiniclasticum aestuarii</name>
    <dbReference type="NCBI Taxonomy" id="2817862"/>
    <lineage>
        <taxon>Bacteria</taxon>
        <taxon>Bacillati</taxon>
        <taxon>Bacillota</taxon>
        <taxon>Clostridia</taxon>
        <taxon>Eubacteriales</taxon>
        <taxon>Clostridiaceae</taxon>
        <taxon>Proteiniclasticum</taxon>
    </lineage>
</organism>
<sequence length="64" mass="7091">MKFNHTDTLKIIWGDGIKTARPANGWDGITTDSDKIKVILEGDTSHNPVTISINKIISVKEVQE</sequence>